<dbReference type="PRINTS" id="PR00099">
    <property type="entry name" value="CPSGATASE"/>
</dbReference>
<keyword evidence="1" id="KW-0315">Glutamine amidotransferase</keyword>
<dbReference type="AlphaFoldDB" id="A0A3D3RBH5"/>
<dbReference type="PANTHER" id="PTHR43418">
    <property type="entry name" value="MULTIFUNCTIONAL TRYPTOPHAN BIOSYNTHESIS PROTEIN-RELATED"/>
    <property type="match status" value="1"/>
</dbReference>
<dbReference type="InterPro" id="IPR017926">
    <property type="entry name" value="GATASE"/>
</dbReference>
<evidence type="ECO:0000313" key="4">
    <source>
        <dbReference type="Proteomes" id="UP000263642"/>
    </source>
</evidence>
<dbReference type="GO" id="GO:0005829">
    <property type="term" value="C:cytosol"/>
    <property type="evidence" value="ECO:0007669"/>
    <property type="project" value="TreeGrafter"/>
</dbReference>
<name>A0A3D3RBH5_9PLAN</name>
<evidence type="ECO:0000259" key="2">
    <source>
        <dbReference type="Pfam" id="PF00117"/>
    </source>
</evidence>
<sequence length="200" mass="22039">MILIIDNYDSFVFNLARYFEELGQETHVIRNDQITLAQATELKPSALVLSPGPCTPEEAGLSQELVRHFTGQIPILGVCLGHQSIAASLGGKIIRAPQPVHGQTSLIYHHNSRLLSSLPDPFPATRYHSLIIDEATLPAELQITARTAEGIPMAIEHQSAPLFGVQFHPESILTKCGLELLEKFLTYILDTTPQTQDTIH</sequence>
<dbReference type="InterPro" id="IPR006221">
    <property type="entry name" value="TrpG/PapA_dom"/>
</dbReference>
<dbReference type="SUPFAM" id="SSF52317">
    <property type="entry name" value="Class I glutamine amidotransferase-like"/>
    <property type="match status" value="1"/>
</dbReference>
<dbReference type="GO" id="GO:0004049">
    <property type="term" value="F:anthranilate synthase activity"/>
    <property type="evidence" value="ECO:0007669"/>
    <property type="project" value="TreeGrafter"/>
</dbReference>
<dbReference type="PANTHER" id="PTHR43418:SF4">
    <property type="entry name" value="MULTIFUNCTIONAL TRYPTOPHAN BIOSYNTHESIS PROTEIN"/>
    <property type="match status" value="1"/>
</dbReference>
<evidence type="ECO:0000256" key="1">
    <source>
        <dbReference type="ARBA" id="ARBA00022962"/>
    </source>
</evidence>
<dbReference type="EMBL" id="DQAY01000128">
    <property type="protein sequence ID" value="HCO25367.1"/>
    <property type="molecule type" value="Genomic_DNA"/>
</dbReference>
<gene>
    <name evidence="3" type="ORF">DIT97_20970</name>
</gene>
<dbReference type="PROSITE" id="PS51273">
    <property type="entry name" value="GATASE_TYPE_1"/>
    <property type="match status" value="1"/>
</dbReference>
<protein>
    <submittedName>
        <fullName evidence="3">Aminodeoxychorismate/anthranilate synthase component II</fullName>
    </submittedName>
</protein>
<evidence type="ECO:0000313" key="3">
    <source>
        <dbReference type="EMBL" id="HCO25367.1"/>
    </source>
</evidence>
<organism evidence="3 4">
    <name type="scientific">Gimesia maris</name>
    <dbReference type="NCBI Taxonomy" id="122"/>
    <lineage>
        <taxon>Bacteria</taxon>
        <taxon>Pseudomonadati</taxon>
        <taxon>Planctomycetota</taxon>
        <taxon>Planctomycetia</taxon>
        <taxon>Planctomycetales</taxon>
        <taxon>Planctomycetaceae</taxon>
        <taxon>Gimesia</taxon>
    </lineage>
</organism>
<feature type="domain" description="Glutamine amidotransferase" evidence="2">
    <location>
        <begin position="3"/>
        <end position="185"/>
    </location>
</feature>
<dbReference type="Gene3D" id="3.40.50.880">
    <property type="match status" value="1"/>
</dbReference>
<dbReference type="GO" id="GO:0000162">
    <property type="term" value="P:L-tryptophan biosynthetic process"/>
    <property type="evidence" value="ECO:0007669"/>
    <property type="project" value="TreeGrafter"/>
</dbReference>
<reference evidence="3 4" key="1">
    <citation type="journal article" date="2018" name="Nat. Biotechnol.">
        <title>A standardized bacterial taxonomy based on genome phylogeny substantially revises the tree of life.</title>
        <authorList>
            <person name="Parks D.H."/>
            <person name="Chuvochina M."/>
            <person name="Waite D.W."/>
            <person name="Rinke C."/>
            <person name="Skarshewski A."/>
            <person name="Chaumeil P.A."/>
            <person name="Hugenholtz P."/>
        </authorList>
    </citation>
    <scope>NUCLEOTIDE SEQUENCE [LARGE SCALE GENOMIC DNA]</scope>
    <source>
        <strain evidence="3">UBA9375</strain>
    </source>
</reference>
<dbReference type="Proteomes" id="UP000263642">
    <property type="component" value="Unassembled WGS sequence"/>
</dbReference>
<dbReference type="CDD" id="cd01743">
    <property type="entry name" value="GATase1_Anthranilate_Synthase"/>
    <property type="match status" value="1"/>
</dbReference>
<dbReference type="InterPro" id="IPR029062">
    <property type="entry name" value="Class_I_gatase-like"/>
</dbReference>
<dbReference type="PRINTS" id="PR00097">
    <property type="entry name" value="ANTSNTHASEII"/>
</dbReference>
<dbReference type="PRINTS" id="PR00096">
    <property type="entry name" value="GATASE"/>
</dbReference>
<dbReference type="FunFam" id="3.40.50.880:FF:000003">
    <property type="entry name" value="Anthranilate synthase component II"/>
    <property type="match status" value="1"/>
</dbReference>
<dbReference type="NCBIfam" id="TIGR00566">
    <property type="entry name" value="trpG_papA"/>
    <property type="match status" value="1"/>
</dbReference>
<comment type="caution">
    <text evidence="3">The sequence shown here is derived from an EMBL/GenBank/DDBJ whole genome shotgun (WGS) entry which is preliminary data.</text>
</comment>
<dbReference type="InterPro" id="IPR050472">
    <property type="entry name" value="Anth_synth/Amidotransfase"/>
</dbReference>
<proteinExistence type="predicted"/>
<dbReference type="RefSeq" id="WP_278444268.1">
    <property type="nucleotide sequence ID" value="NZ_CAXBMG010000007.1"/>
</dbReference>
<dbReference type="Pfam" id="PF00117">
    <property type="entry name" value="GATase"/>
    <property type="match status" value="1"/>
</dbReference>
<accession>A0A3D3RBH5</accession>